<name>A0A8H2VPP7_9HELO</name>
<feature type="transmembrane region" description="Helical" evidence="6">
    <location>
        <begin position="267"/>
        <end position="284"/>
    </location>
</feature>
<dbReference type="OrthoDB" id="3934656at2759"/>
<keyword evidence="5 6" id="KW-0472">Membrane</keyword>
<gene>
    <name evidence="7" type="ORF">SCLTRI_LOCUS2099</name>
</gene>
<dbReference type="SUPFAM" id="SSF103473">
    <property type="entry name" value="MFS general substrate transporter"/>
    <property type="match status" value="1"/>
</dbReference>
<dbReference type="PANTHER" id="PTHR23501:SF102">
    <property type="entry name" value="DRUG TRANSPORTER, PUTATIVE (AFU_ORTHOLOGUE AFUA_3G08530)-RELATED"/>
    <property type="match status" value="1"/>
</dbReference>
<feature type="transmembrane region" description="Helical" evidence="6">
    <location>
        <begin position="64"/>
        <end position="83"/>
    </location>
</feature>
<dbReference type="Proteomes" id="UP000624404">
    <property type="component" value="Unassembled WGS sequence"/>
</dbReference>
<protein>
    <submittedName>
        <fullName evidence="7">F7f36425-7a12-401d-87e7-aafd74bee0b2</fullName>
    </submittedName>
</protein>
<evidence type="ECO:0000256" key="6">
    <source>
        <dbReference type="SAM" id="Phobius"/>
    </source>
</evidence>
<evidence type="ECO:0000256" key="3">
    <source>
        <dbReference type="ARBA" id="ARBA00022692"/>
    </source>
</evidence>
<accession>A0A8H2VPP7</accession>
<organism evidence="7 8">
    <name type="scientific">Sclerotinia trifoliorum</name>
    <dbReference type="NCBI Taxonomy" id="28548"/>
    <lineage>
        <taxon>Eukaryota</taxon>
        <taxon>Fungi</taxon>
        <taxon>Dikarya</taxon>
        <taxon>Ascomycota</taxon>
        <taxon>Pezizomycotina</taxon>
        <taxon>Leotiomycetes</taxon>
        <taxon>Helotiales</taxon>
        <taxon>Sclerotiniaceae</taxon>
        <taxon>Sclerotinia</taxon>
    </lineage>
</organism>
<dbReference type="GO" id="GO:0022857">
    <property type="term" value="F:transmembrane transporter activity"/>
    <property type="evidence" value="ECO:0007669"/>
    <property type="project" value="TreeGrafter"/>
</dbReference>
<keyword evidence="3 6" id="KW-0812">Transmembrane</keyword>
<feature type="transmembrane region" description="Helical" evidence="6">
    <location>
        <begin position="152"/>
        <end position="171"/>
    </location>
</feature>
<evidence type="ECO:0000313" key="7">
    <source>
        <dbReference type="EMBL" id="CAD6442304.1"/>
    </source>
</evidence>
<comment type="similarity">
    <text evidence="2">Belongs to the major facilitator superfamily. TCR/Tet family.</text>
</comment>
<dbReference type="GO" id="GO:0005886">
    <property type="term" value="C:plasma membrane"/>
    <property type="evidence" value="ECO:0007669"/>
    <property type="project" value="TreeGrafter"/>
</dbReference>
<evidence type="ECO:0000256" key="2">
    <source>
        <dbReference type="ARBA" id="ARBA00007520"/>
    </source>
</evidence>
<evidence type="ECO:0000256" key="5">
    <source>
        <dbReference type="ARBA" id="ARBA00023136"/>
    </source>
</evidence>
<sequence>MAMVLYINLPIDGLAFLIILFFLDLKSPRTPLLEGLKAIDWVGSILVIGGTLMFLFGLENGGVAATSGSAKVISLLVFGLLTWSIRGYIPIQSGLYVLPTALSLAAGSLSTGSVVAKTGWYMPPICFRLFMMTLGFGFFIDFDAYSSWAKLFLFQIVAGLGVGPLFQAPIISLHAHTEPHDIATATSTLGFIRQLAQAISVVIGQAVYQNEKAKKYPSLVASGISPSLAKLISSGDAGADIQIINIPPPDQRTAVRVALADSLKPMWLMYTCITAAGLLASFLIRRKVLTHALVETRTGLEAERENAEARLWEREMRKRKS</sequence>
<evidence type="ECO:0000313" key="8">
    <source>
        <dbReference type="Proteomes" id="UP000624404"/>
    </source>
</evidence>
<feature type="transmembrane region" description="Helical" evidence="6">
    <location>
        <begin position="38"/>
        <end position="58"/>
    </location>
</feature>
<dbReference type="PANTHER" id="PTHR23501">
    <property type="entry name" value="MAJOR FACILITATOR SUPERFAMILY"/>
    <property type="match status" value="1"/>
</dbReference>
<feature type="transmembrane region" description="Helical" evidence="6">
    <location>
        <begin position="6"/>
        <end position="26"/>
    </location>
</feature>
<comment type="subcellular location">
    <subcellularLocation>
        <location evidence="1">Membrane</location>
        <topology evidence="1">Multi-pass membrane protein</topology>
    </subcellularLocation>
</comment>
<keyword evidence="8" id="KW-1185">Reference proteome</keyword>
<comment type="caution">
    <text evidence="7">The sequence shown here is derived from an EMBL/GenBank/DDBJ whole genome shotgun (WGS) entry which is preliminary data.</text>
</comment>
<dbReference type="AlphaFoldDB" id="A0A8H2VPP7"/>
<dbReference type="Gene3D" id="1.20.1250.20">
    <property type="entry name" value="MFS general substrate transporter like domains"/>
    <property type="match status" value="1"/>
</dbReference>
<dbReference type="EMBL" id="CAJHIA010000007">
    <property type="protein sequence ID" value="CAD6442304.1"/>
    <property type="molecule type" value="Genomic_DNA"/>
</dbReference>
<reference evidence="7" key="1">
    <citation type="submission" date="2020-10" db="EMBL/GenBank/DDBJ databases">
        <authorList>
            <person name="Kusch S."/>
        </authorList>
    </citation>
    <scope>NUCLEOTIDE SEQUENCE</scope>
    <source>
        <strain evidence="7">SwB9</strain>
    </source>
</reference>
<keyword evidence="4 6" id="KW-1133">Transmembrane helix</keyword>
<dbReference type="InterPro" id="IPR036259">
    <property type="entry name" value="MFS_trans_sf"/>
</dbReference>
<proteinExistence type="inferred from homology"/>
<evidence type="ECO:0000256" key="4">
    <source>
        <dbReference type="ARBA" id="ARBA00022989"/>
    </source>
</evidence>
<evidence type="ECO:0000256" key="1">
    <source>
        <dbReference type="ARBA" id="ARBA00004141"/>
    </source>
</evidence>
<feature type="transmembrane region" description="Helical" evidence="6">
    <location>
        <begin position="121"/>
        <end position="140"/>
    </location>
</feature>